<name>A0A286FGY8_9BACT</name>
<feature type="transmembrane region" description="Helical" evidence="1">
    <location>
        <begin position="20"/>
        <end position="40"/>
    </location>
</feature>
<evidence type="ECO:0000256" key="1">
    <source>
        <dbReference type="SAM" id="Phobius"/>
    </source>
</evidence>
<sequence length="81" mass="9592">MLMLPAEKKTEEFKQRMWGWLTYMILITGRGLYISKITIVSHKMPDLFKKLPANKKQAQVNKFSMKRVVDEKKTLTFEITL</sequence>
<dbReference type="Proteomes" id="UP000219452">
    <property type="component" value="Unassembled WGS sequence"/>
</dbReference>
<gene>
    <name evidence="2" type="ORF">SAMN06269250_2110</name>
</gene>
<keyword evidence="3" id="KW-1185">Reference proteome</keyword>
<organism evidence="2 3">
    <name type="scientific">Spirosoma fluviale</name>
    <dbReference type="NCBI Taxonomy" id="1597977"/>
    <lineage>
        <taxon>Bacteria</taxon>
        <taxon>Pseudomonadati</taxon>
        <taxon>Bacteroidota</taxon>
        <taxon>Cytophagia</taxon>
        <taxon>Cytophagales</taxon>
        <taxon>Cytophagaceae</taxon>
        <taxon>Spirosoma</taxon>
    </lineage>
</organism>
<evidence type="ECO:0000313" key="3">
    <source>
        <dbReference type="Proteomes" id="UP000219452"/>
    </source>
</evidence>
<keyword evidence="1" id="KW-1133">Transmembrane helix</keyword>
<keyword evidence="1" id="KW-0472">Membrane</keyword>
<dbReference type="AlphaFoldDB" id="A0A286FGY8"/>
<dbReference type="EMBL" id="OCNH01000001">
    <property type="protein sequence ID" value="SOD82356.1"/>
    <property type="molecule type" value="Genomic_DNA"/>
</dbReference>
<protein>
    <submittedName>
        <fullName evidence="2">Uncharacterized protein</fullName>
    </submittedName>
</protein>
<accession>A0A286FGY8</accession>
<reference evidence="3" key="1">
    <citation type="submission" date="2017-09" db="EMBL/GenBank/DDBJ databases">
        <authorList>
            <person name="Varghese N."/>
            <person name="Submissions S."/>
        </authorList>
    </citation>
    <scope>NUCLEOTIDE SEQUENCE [LARGE SCALE GENOMIC DNA]</scope>
    <source>
        <strain evidence="3">DSM 29961</strain>
    </source>
</reference>
<evidence type="ECO:0000313" key="2">
    <source>
        <dbReference type="EMBL" id="SOD82356.1"/>
    </source>
</evidence>
<keyword evidence="1" id="KW-0812">Transmembrane</keyword>
<proteinExistence type="predicted"/>